<comment type="caution">
    <text evidence="5">The sequence shown here is derived from an EMBL/GenBank/DDBJ whole genome shotgun (WGS) entry which is preliminary data.</text>
</comment>
<evidence type="ECO:0000313" key="5">
    <source>
        <dbReference type="EMBL" id="KAK2592945.1"/>
    </source>
</evidence>
<evidence type="ECO:0000256" key="1">
    <source>
        <dbReference type="ARBA" id="ARBA00004123"/>
    </source>
</evidence>
<name>A0AAJ0CHD2_9HYPO</name>
<evidence type="ECO:0000313" key="6">
    <source>
        <dbReference type="Proteomes" id="UP001251528"/>
    </source>
</evidence>
<keyword evidence="3" id="KW-0539">Nucleus</keyword>
<dbReference type="PANTHER" id="PTHR31001:SF50">
    <property type="entry name" value="ZN(II)2CYS6 TRANSCRIPTION FACTOR (EUROFUNG)"/>
    <property type="match status" value="1"/>
</dbReference>
<dbReference type="SMART" id="SM00066">
    <property type="entry name" value="GAL4"/>
    <property type="match status" value="1"/>
</dbReference>
<proteinExistence type="predicted"/>
<keyword evidence="6" id="KW-1185">Reference proteome</keyword>
<protein>
    <recommendedName>
        <fullName evidence="4">Zn(2)-C6 fungal-type domain-containing protein</fullName>
    </recommendedName>
</protein>
<dbReference type="Proteomes" id="UP001251528">
    <property type="component" value="Unassembled WGS sequence"/>
</dbReference>
<keyword evidence="2" id="KW-0479">Metal-binding</keyword>
<reference evidence="5" key="1">
    <citation type="submission" date="2023-06" db="EMBL/GenBank/DDBJ databases">
        <title>Conoideocrella luteorostrata (Hypocreales: Clavicipitaceae), a potential biocontrol fungus for elongate hemlock scale in United States Christmas tree production areas.</title>
        <authorList>
            <person name="Barrett H."/>
            <person name="Lovett B."/>
            <person name="Macias A.M."/>
            <person name="Stajich J.E."/>
            <person name="Kasson M.T."/>
        </authorList>
    </citation>
    <scope>NUCLEOTIDE SEQUENCE</scope>
    <source>
        <strain evidence="5">ARSEF 14590</strain>
    </source>
</reference>
<dbReference type="GO" id="GO:0006351">
    <property type="term" value="P:DNA-templated transcription"/>
    <property type="evidence" value="ECO:0007669"/>
    <property type="project" value="InterPro"/>
</dbReference>
<dbReference type="InterPro" id="IPR001138">
    <property type="entry name" value="Zn2Cys6_DnaBD"/>
</dbReference>
<organism evidence="5 6">
    <name type="scientific">Conoideocrella luteorostrata</name>
    <dbReference type="NCBI Taxonomy" id="1105319"/>
    <lineage>
        <taxon>Eukaryota</taxon>
        <taxon>Fungi</taxon>
        <taxon>Dikarya</taxon>
        <taxon>Ascomycota</taxon>
        <taxon>Pezizomycotina</taxon>
        <taxon>Sordariomycetes</taxon>
        <taxon>Hypocreomycetidae</taxon>
        <taxon>Hypocreales</taxon>
        <taxon>Clavicipitaceae</taxon>
        <taxon>Conoideocrella</taxon>
    </lineage>
</organism>
<dbReference type="GO" id="GO:0003677">
    <property type="term" value="F:DNA binding"/>
    <property type="evidence" value="ECO:0007669"/>
    <property type="project" value="InterPro"/>
</dbReference>
<accession>A0AAJ0CHD2</accession>
<dbReference type="GO" id="GO:0005634">
    <property type="term" value="C:nucleus"/>
    <property type="evidence" value="ECO:0007669"/>
    <property type="project" value="UniProtKB-SubCell"/>
</dbReference>
<dbReference type="PROSITE" id="PS50048">
    <property type="entry name" value="ZN2_CY6_FUNGAL_2"/>
    <property type="match status" value="1"/>
</dbReference>
<dbReference type="InterPro" id="IPR036864">
    <property type="entry name" value="Zn2-C6_fun-type_DNA-bd_sf"/>
</dbReference>
<comment type="subcellular location">
    <subcellularLocation>
        <location evidence="1">Nucleus</location>
    </subcellularLocation>
</comment>
<evidence type="ECO:0000259" key="4">
    <source>
        <dbReference type="PROSITE" id="PS50048"/>
    </source>
</evidence>
<dbReference type="Pfam" id="PF00172">
    <property type="entry name" value="Zn_clus"/>
    <property type="match status" value="1"/>
</dbReference>
<evidence type="ECO:0000256" key="3">
    <source>
        <dbReference type="ARBA" id="ARBA00023242"/>
    </source>
</evidence>
<dbReference type="InterPro" id="IPR007219">
    <property type="entry name" value="XnlR_reg_dom"/>
</dbReference>
<dbReference type="Pfam" id="PF04082">
    <property type="entry name" value="Fungal_trans"/>
    <property type="match status" value="1"/>
</dbReference>
<dbReference type="SUPFAM" id="SSF57701">
    <property type="entry name" value="Zn2/Cys6 DNA-binding domain"/>
    <property type="match status" value="1"/>
</dbReference>
<dbReference type="GO" id="GO:0000981">
    <property type="term" value="F:DNA-binding transcription factor activity, RNA polymerase II-specific"/>
    <property type="evidence" value="ECO:0007669"/>
    <property type="project" value="InterPro"/>
</dbReference>
<dbReference type="CDD" id="cd12148">
    <property type="entry name" value="fungal_TF_MHR"/>
    <property type="match status" value="1"/>
</dbReference>
<dbReference type="GO" id="GO:0008270">
    <property type="term" value="F:zinc ion binding"/>
    <property type="evidence" value="ECO:0007669"/>
    <property type="project" value="InterPro"/>
</dbReference>
<dbReference type="PANTHER" id="PTHR31001">
    <property type="entry name" value="UNCHARACTERIZED TRANSCRIPTIONAL REGULATORY PROTEIN"/>
    <property type="match status" value="1"/>
</dbReference>
<dbReference type="Gene3D" id="4.10.240.10">
    <property type="entry name" value="Zn(2)-C6 fungal-type DNA-binding domain"/>
    <property type="match status" value="1"/>
</dbReference>
<dbReference type="PROSITE" id="PS00463">
    <property type="entry name" value="ZN2_CY6_FUNGAL_1"/>
    <property type="match status" value="1"/>
</dbReference>
<gene>
    <name evidence="5" type="ORF">QQS21_009352</name>
</gene>
<dbReference type="EMBL" id="JASWJB010000236">
    <property type="protein sequence ID" value="KAK2592945.1"/>
    <property type="molecule type" value="Genomic_DNA"/>
</dbReference>
<dbReference type="AlphaFoldDB" id="A0AAJ0CHD2"/>
<feature type="domain" description="Zn(2)-C6 fungal-type" evidence="4">
    <location>
        <begin position="26"/>
        <end position="55"/>
    </location>
</feature>
<evidence type="ECO:0000256" key="2">
    <source>
        <dbReference type="ARBA" id="ARBA00022723"/>
    </source>
</evidence>
<dbReference type="CDD" id="cd00067">
    <property type="entry name" value="GAL4"/>
    <property type="match status" value="1"/>
</dbReference>
<dbReference type="InterPro" id="IPR050613">
    <property type="entry name" value="Sec_Metabolite_Reg"/>
</dbReference>
<sequence length="759" mass="85492">MDLSFPQEVAAVPQLLEQQQGLKIWSCVTCRRRKVKCDRKHPCANCVRNNIECHFPVTGRLPRRSRDPNAWRSPAQKQSELLGRLRRLENLVTEMAGQVEDSAGEHESQTTGQALIGAGMFTGGFANNYASASGELSTTESQSSGEIYEDFGKLIIERAGALHVDKGFWSIFCDEVEHIFQAIHDDSTSLQATLPLPQDQVQSPTGIGPRSPHDDHCHGFVFGGSCTSMTSSLDDLSPLPSQMLYIWKTYVENVDPFVKILHKPTMNTIISRLKGKFSSLGHGLEALLFAISLAAIISLDEDEVLQSFRTTKADLISRFRLCTERALAHTHFLTTQDVIVIQAFVIYVAMLPHIGLQQLASSLTGSLLRVACSFKLHIDPAKVLRGNLLNAIEMESRRRLWWQVCFVDSRTRDARIPDLSISETSFDTKKPSNVDDADLRVDDTLSDVPIRSPSEMTLTWIRCENWLLYRSIRRQLDAPIETHLDILKKARSHNDAEYLQHLRPDDDFDSLIKTMSQLFFAKMEQGIHRHYLKRAHSHSAGKKTGHDPRLLGIFFNFSIAILEAMHSLKTNPAWKQWAWQLQGQFPWHTVGAVFIQICQLPWTPVSERAWSLAKRLVDELPPESRKEIIWERLIRLSSMAAKHRSSQAEKATISDINALNRPQTQQSVTPGRLSVEADLLNTGSGSADATSQSGFEDGGDRWRTLTNFNELDSFDFLGDAAFPTVHGEAWETPSYEISGMSGVPQEWSDWDDLITMDLF</sequence>